<protein>
    <recommendedName>
        <fullName evidence="4">Zn(2)-C6 fungal-type domain-containing protein</fullName>
    </recommendedName>
</protein>
<evidence type="ECO:0000256" key="1">
    <source>
        <dbReference type="ARBA" id="ARBA00004123"/>
    </source>
</evidence>
<dbReference type="InterPro" id="IPR021858">
    <property type="entry name" value="Fun_TF"/>
</dbReference>
<evidence type="ECO:0000259" key="4">
    <source>
        <dbReference type="PROSITE" id="PS50048"/>
    </source>
</evidence>
<feature type="domain" description="Zn(2)-C6 fungal-type" evidence="4">
    <location>
        <begin position="27"/>
        <end position="57"/>
    </location>
</feature>
<dbReference type="Proteomes" id="UP000799776">
    <property type="component" value="Unassembled WGS sequence"/>
</dbReference>
<dbReference type="GO" id="GO:0008270">
    <property type="term" value="F:zinc ion binding"/>
    <property type="evidence" value="ECO:0007669"/>
    <property type="project" value="InterPro"/>
</dbReference>
<dbReference type="PROSITE" id="PS00463">
    <property type="entry name" value="ZN2_CY6_FUNGAL_1"/>
    <property type="match status" value="1"/>
</dbReference>
<feature type="non-terminal residue" evidence="5">
    <location>
        <position position="1"/>
    </location>
</feature>
<dbReference type="GO" id="GO:0000976">
    <property type="term" value="F:transcription cis-regulatory region binding"/>
    <property type="evidence" value="ECO:0007669"/>
    <property type="project" value="TreeGrafter"/>
</dbReference>
<dbReference type="Pfam" id="PF00172">
    <property type="entry name" value="Zn_clus"/>
    <property type="match status" value="1"/>
</dbReference>
<evidence type="ECO:0000256" key="3">
    <source>
        <dbReference type="SAM" id="MobiDB-lite"/>
    </source>
</evidence>
<feature type="non-terminal residue" evidence="5">
    <location>
        <position position="598"/>
    </location>
</feature>
<sequence>PAQSAARARRRPAAGSEHVKHRRTRSGCYTCRNRRVKCDETHPVCDRCRKGNRECVYPEPSSGAKVSRSRTKSANSPDSGSSAEEAEGEGKSSLPPILDDDETGNEASSQQQDSRRTSHTAREQSDTPSLTHEKSPSPSTESSNSVIHQHSRPIASRTSSKQALRTSAVGRTWAELPSDVRFYLDFFRNNVSHHHYALKFDGADFMRTTFLDIAVHNDPLLYAVTGFAAYHHTLTKPDGRIQDFLKYYNKSVSLLRESLARNQRRTPATLLTILQLATFEEYLGDWVNLIGHQKAAYQIITELYTPETIMQNETLRRIITWYVRFDLFGGLLSGYETVLSRDWFVACNQYYVQQTRDRPRDLCSKFEERLSLCRLFATDVSVLFSRRAKGVMDDETFNSECEALERRFESWHEELDPALIDPSKRIMDFTGAPPPDPDDIVDPYKPNVMYGGDLFPMNITFIDYWAIFIMFKLQLAMAQRTMPDPELVKISYDICQMFEAVEKHPESPTGIVIEAQASLGIATLFLPKDQRHIMWCRRKFAKVEQLGYIYPETFRSRMSVTWNEDVSRWWLPDDEGYPGIIQAIRSFIEDRTIIPTEQ</sequence>
<comment type="caution">
    <text evidence="5">The sequence shown here is derived from an EMBL/GenBank/DDBJ whole genome shotgun (WGS) entry which is preliminary data.</text>
</comment>
<dbReference type="PANTHER" id="PTHR37534">
    <property type="entry name" value="TRANSCRIPTIONAL ACTIVATOR PROTEIN UGA3"/>
    <property type="match status" value="1"/>
</dbReference>
<dbReference type="GO" id="GO:0000981">
    <property type="term" value="F:DNA-binding transcription factor activity, RNA polymerase II-specific"/>
    <property type="evidence" value="ECO:0007669"/>
    <property type="project" value="InterPro"/>
</dbReference>
<evidence type="ECO:0000313" key="5">
    <source>
        <dbReference type="EMBL" id="KAF2092178.1"/>
    </source>
</evidence>
<dbReference type="GO" id="GO:0005634">
    <property type="term" value="C:nucleus"/>
    <property type="evidence" value="ECO:0007669"/>
    <property type="project" value="UniProtKB-SubCell"/>
</dbReference>
<dbReference type="SUPFAM" id="SSF57701">
    <property type="entry name" value="Zn2/Cys6 DNA-binding domain"/>
    <property type="match status" value="1"/>
</dbReference>
<proteinExistence type="predicted"/>
<dbReference type="GO" id="GO:0045944">
    <property type="term" value="P:positive regulation of transcription by RNA polymerase II"/>
    <property type="evidence" value="ECO:0007669"/>
    <property type="project" value="TreeGrafter"/>
</dbReference>
<evidence type="ECO:0000256" key="2">
    <source>
        <dbReference type="ARBA" id="ARBA00023242"/>
    </source>
</evidence>
<dbReference type="Pfam" id="PF11951">
    <property type="entry name" value="Fungal_trans_2"/>
    <property type="match status" value="1"/>
</dbReference>
<feature type="region of interest" description="Disordered" evidence="3">
    <location>
        <begin position="1"/>
        <end position="26"/>
    </location>
</feature>
<feature type="region of interest" description="Disordered" evidence="3">
    <location>
        <begin position="49"/>
        <end position="163"/>
    </location>
</feature>
<comment type="subcellular location">
    <subcellularLocation>
        <location evidence="1">Nucleus</location>
    </subcellularLocation>
</comment>
<feature type="compositionally biased region" description="Low complexity" evidence="3">
    <location>
        <begin position="136"/>
        <end position="145"/>
    </location>
</feature>
<dbReference type="AlphaFoldDB" id="A0A9P4I2A5"/>
<keyword evidence="2" id="KW-0539">Nucleus</keyword>
<dbReference type="PROSITE" id="PS50048">
    <property type="entry name" value="ZN2_CY6_FUNGAL_2"/>
    <property type="match status" value="1"/>
</dbReference>
<accession>A0A9P4I2A5</accession>
<evidence type="ECO:0000313" key="6">
    <source>
        <dbReference type="Proteomes" id="UP000799776"/>
    </source>
</evidence>
<dbReference type="CDD" id="cd00067">
    <property type="entry name" value="GAL4"/>
    <property type="match status" value="1"/>
</dbReference>
<name>A0A9P4I2A5_9PEZI</name>
<dbReference type="InterPro" id="IPR036864">
    <property type="entry name" value="Zn2-C6_fun-type_DNA-bd_sf"/>
</dbReference>
<dbReference type="Gene3D" id="4.10.240.10">
    <property type="entry name" value="Zn(2)-C6 fungal-type DNA-binding domain"/>
    <property type="match status" value="1"/>
</dbReference>
<keyword evidence="6" id="KW-1185">Reference proteome</keyword>
<dbReference type="PANTHER" id="PTHR37534:SF10">
    <property type="entry name" value="ZN(II)2CYS6 TRANSCRIPTION FACTOR (EUROFUNG)"/>
    <property type="match status" value="1"/>
</dbReference>
<dbReference type="EMBL" id="ML978711">
    <property type="protein sequence ID" value="KAF2092178.1"/>
    <property type="molecule type" value="Genomic_DNA"/>
</dbReference>
<feature type="compositionally biased region" description="Basic and acidic residues" evidence="3">
    <location>
        <begin position="113"/>
        <end position="135"/>
    </location>
</feature>
<dbReference type="CDD" id="cd12148">
    <property type="entry name" value="fungal_TF_MHR"/>
    <property type="match status" value="1"/>
</dbReference>
<dbReference type="SMART" id="SM00066">
    <property type="entry name" value="GAL4"/>
    <property type="match status" value="1"/>
</dbReference>
<organism evidence="5 6">
    <name type="scientific">Saccharata proteae CBS 121410</name>
    <dbReference type="NCBI Taxonomy" id="1314787"/>
    <lineage>
        <taxon>Eukaryota</taxon>
        <taxon>Fungi</taxon>
        <taxon>Dikarya</taxon>
        <taxon>Ascomycota</taxon>
        <taxon>Pezizomycotina</taxon>
        <taxon>Dothideomycetes</taxon>
        <taxon>Dothideomycetes incertae sedis</taxon>
        <taxon>Botryosphaeriales</taxon>
        <taxon>Saccharataceae</taxon>
        <taxon>Saccharata</taxon>
    </lineage>
</organism>
<dbReference type="InterPro" id="IPR001138">
    <property type="entry name" value="Zn2Cys6_DnaBD"/>
</dbReference>
<reference evidence="5" key="1">
    <citation type="journal article" date="2020" name="Stud. Mycol.">
        <title>101 Dothideomycetes genomes: a test case for predicting lifestyles and emergence of pathogens.</title>
        <authorList>
            <person name="Haridas S."/>
            <person name="Albert R."/>
            <person name="Binder M."/>
            <person name="Bloem J."/>
            <person name="Labutti K."/>
            <person name="Salamov A."/>
            <person name="Andreopoulos B."/>
            <person name="Baker S."/>
            <person name="Barry K."/>
            <person name="Bills G."/>
            <person name="Bluhm B."/>
            <person name="Cannon C."/>
            <person name="Castanera R."/>
            <person name="Culley D."/>
            <person name="Daum C."/>
            <person name="Ezra D."/>
            <person name="Gonzalez J."/>
            <person name="Henrissat B."/>
            <person name="Kuo A."/>
            <person name="Liang C."/>
            <person name="Lipzen A."/>
            <person name="Lutzoni F."/>
            <person name="Magnuson J."/>
            <person name="Mondo S."/>
            <person name="Nolan M."/>
            <person name="Ohm R."/>
            <person name="Pangilinan J."/>
            <person name="Park H.-J."/>
            <person name="Ramirez L."/>
            <person name="Alfaro M."/>
            <person name="Sun H."/>
            <person name="Tritt A."/>
            <person name="Yoshinaga Y."/>
            <person name="Zwiers L.-H."/>
            <person name="Turgeon B."/>
            <person name="Goodwin S."/>
            <person name="Spatafora J."/>
            <person name="Crous P."/>
            <person name="Grigoriev I."/>
        </authorList>
    </citation>
    <scope>NUCLEOTIDE SEQUENCE</scope>
    <source>
        <strain evidence="5">CBS 121410</strain>
    </source>
</reference>
<gene>
    <name evidence="5" type="ORF">K490DRAFT_13455</name>
</gene>
<dbReference type="OrthoDB" id="5278208at2759"/>